<keyword evidence="1 6" id="KW-0645">Protease</keyword>
<dbReference type="Proteomes" id="UP001243717">
    <property type="component" value="Unassembled WGS sequence"/>
</dbReference>
<protein>
    <submittedName>
        <fullName evidence="9">M48 family metallopeptidase</fullName>
    </submittedName>
</protein>
<dbReference type="InterPro" id="IPR001915">
    <property type="entry name" value="Peptidase_M48"/>
</dbReference>
<comment type="cofactor">
    <cofactor evidence="6">
        <name>Zn(2+)</name>
        <dbReference type="ChEBI" id="CHEBI:29105"/>
    </cofactor>
    <text evidence="6">Binds 1 zinc ion per subunit.</text>
</comment>
<keyword evidence="2" id="KW-0479">Metal-binding</keyword>
<keyword evidence="7" id="KW-0472">Membrane</keyword>
<evidence type="ECO:0000256" key="5">
    <source>
        <dbReference type="ARBA" id="ARBA00023049"/>
    </source>
</evidence>
<evidence type="ECO:0000256" key="1">
    <source>
        <dbReference type="ARBA" id="ARBA00022670"/>
    </source>
</evidence>
<keyword evidence="4 6" id="KW-0862">Zinc</keyword>
<dbReference type="CDD" id="cd07331">
    <property type="entry name" value="M48C_Oma1_like"/>
    <property type="match status" value="1"/>
</dbReference>
<keyword evidence="5 6" id="KW-0482">Metalloprotease</keyword>
<dbReference type="PANTHER" id="PTHR22726:SF24">
    <property type="entry name" value="M48 FAMILY METALLOPEPTIDASE"/>
    <property type="match status" value="1"/>
</dbReference>
<evidence type="ECO:0000256" key="6">
    <source>
        <dbReference type="RuleBase" id="RU003983"/>
    </source>
</evidence>
<feature type="domain" description="Peptidase M48" evidence="8">
    <location>
        <begin position="111"/>
        <end position="295"/>
    </location>
</feature>
<organism evidence="9 10">
    <name type="scientific">Thalassobacterium sedimentorum</name>
    <dbReference type="NCBI Taxonomy" id="3041258"/>
    <lineage>
        <taxon>Bacteria</taxon>
        <taxon>Pseudomonadati</taxon>
        <taxon>Verrucomicrobiota</taxon>
        <taxon>Opitutia</taxon>
        <taxon>Puniceicoccales</taxon>
        <taxon>Coraliomargaritaceae</taxon>
        <taxon>Thalassobacterium</taxon>
    </lineage>
</organism>
<dbReference type="Pfam" id="PF01435">
    <property type="entry name" value="Peptidase_M48"/>
    <property type="match status" value="1"/>
</dbReference>
<accession>A0ABU1AGA3</accession>
<dbReference type="EMBL" id="JARXIC010000006">
    <property type="protein sequence ID" value="MDQ8193754.1"/>
    <property type="molecule type" value="Genomic_DNA"/>
</dbReference>
<keyword evidence="7" id="KW-1133">Transmembrane helix</keyword>
<evidence type="ECO:0000256" key="2">
    <source>
        <dbReference type="ARBA" id="ARBA00022723"/>
    </source>
</evidence>
<feature type="transmembrane region" description="Helical" evidence="7">
    <location>
        <begin position="48"/>
        <end position="67"/>
    </location>
</feature>
<evidence type="ECO:0000313" key="9">
    <source>
        <dbReference type="EMBL" id="MDQ8193754.1"/>
    </source>
</evidence>
<comment type="caution">
    <text evidence="9">The sequence shown here is derived from an EMBL/GenBank/DDBJ whole genome shotgun (WGS) entry which is preliminary data.</text>
</comment>
<dbReference type="InterPro" id="IPR051156">
    <property type="entry name" value="Mito/Outer_Membr_Metalloprot"/>
</dbReference>
<reference evidence="9 10" key="1">
    <citation type="submission" date="2023-04" db="EMBL/GenBank/DDBJ databases">
        <title>A novel bacteria isolated from coastal sediment.</title>
        <authorList>
            <person name="Liu X.-J."/>
            <person name="Du Z.-J."/>
        </authorList>
    </citation>
    <scope>NUCLEOTIDE SEQUENCE [LARGE SCALE GENOMIC DNA]</scope>
    <source>
        <strain evidence="9 10">SDUM461004</strain>
    </source>
</reference>
<proteinExistence type="inferred from homology"/>
<evidence type="ECO:0000313" key="10">
    <source>
        <dbReference type="Proteomes" id="UP001243717"/>
    </source>
</evidence>
<gene>
    <name evidence="9" type="ORF">QEH59_04930</name>
</gene>
<dbReference type="Gene3D" id="3.30.2010.10">
    <property type="entry name" value="Metalloproteases ('zincins'), catalytic domain"/>
    <property type="match status" value="1"/>
</dbReference>
<evidence type="ECO:0000256" key="3">
    <source>
        <dbReference type="ARBA" id="ARBA00022801"/>
    </source>
</evidence>
<keyword evidence="3 6" id="KW-0378">Hydrolase</keyword>
<dbReference type="RefSeq" id="WP_308984240.1">
    <property type="nucleotide sequence ID" value="NZ_JARXIC010000006.1"/>
</dbReference>
<name>A0ABU1AGA3_9BACT</name>
<sequence>MNTHYQTDLSARYVCKNTAYSSNTRQLIIQKNANKVALSREAAQNRAMYSKFYILPLLIAMLLWGVGCHTVPQTGRSALHLVPSDQLASMASTQFGQLKQETPISRDPTYTAMVNRVGERIAYVAAPDMPNAQWEFVVFDDPDQINAFAMPGGKVAVYTGIFKVAKTDADLAVVMGHEVAHVAAGHGNERVSQQLLAAGGALALQLGTKDMDSEDQTMIMAAYGAGATLGVILPYSRYHESEADEIGLIYAAKAGYDPRAAIGFWERMEAQKSGSTPEFLSTHPSGSTRIRQLNEFMPKAYEIYKTR</sequence>
<evidence type="ECO:0000259" key="8">
    <source>
        <dbReference type="Pfam" id="PF01435"/>
    </source>
</evidence>
<dbReference type="PANTHER" id="PTHR22726">
    <property type="entry name" value="METALLOENDOPEPTIDASE OMA1"/>
    <property type="match status" value="1"/>
</dbReference>
<evidence type="ECO:0000256" key="7">
    <source>
        <dbReference type="SAM" id="Phobius"/>
    </source>
</evidence>
<keyword evidence="10" id="KW-1185">Reference proteome</keyword>
<keyword evidence="7" id="KW-0812">Transmembrane</keyword>
<comment type="similarity">
    <text evidence="6">Belongs to the peptidase M48 family.</text>
</comment>
<evidence type="ECO:0000256" key="4">
    <source>
        <dbReference type="ARBA" id="ARBA00022833"/>
    </source>
</evidence>